<evidence type="ECO:0000256" key="1">
    <source>
        <dbReference type="SAM" id="SignalP"/>
    </source>
</evidence>
<protein>
    <submittedName>
        <fullName evidence="2">Uncharacterized protein</fullName>
    </submittedName>
</protein>
<reference evidence="2" key="1">
    <citation type="submission" date="2022-01" db="EMBL/GenBank/DDBJ databases">
        <authorList>
            <person name="King R."/>
        </authorList>
    </citation>
    <scope>NUCLEOTIDE SEQUENCE</scope>
</reference>
<name>A0A9N9SNR7_DIABA</name>
<organism evidence="2 3">
    <name type="scientific">Diabrotica balteata</name>
    <name type="common">Banded cucumber beetle</name>
    <dbReference type="NCBI Taxonomy" id="107213"/>
    <lineage>
        <taxon>Eukaryota</taxon>
        <taxon>Metazoa</taxon>
        <taxon>Ecdysozoa</taxon>
        <taxon>Arthropoda</taxon>
        <taxon>Hexapoda</taxon>
        <taxon>Insecta</taxon>
        <taxon>Pterygota</taxon>
        <taxon>Neoptera</taxon>
        <taxon>Endopterygota</taxon>
        <taxon>Coleoptera</taxon>
        <taxon>Polyphaga</taxon>
        <taxon>Cucujiformia</taxon>
        <taxon>Chrysomeloidea</taxon>
        <taxon>Chrysomelidae</taxon>
        <taxon>Galerucinae</taxon>
        <taxon>Diabroticina</taxon>
        <taxon>Diabroticites</taxon>
        <taxon>Diabrotica</taxon>
    </lineage>
</organism>
<sequence length="92" mass="10350">MISYRISILLLFSVAYLIETTSADATCCDNNKQVCIDPHCKPNQIAKRVPELCRCCPQCYTIKGLRQSCGDQIFAVCKKPLICISNRCTYPL</sequence>
<feature type="chain" id="PRO_5040287481" evidence="1">
    <location>
        <begin position="24"/>
        <end position="92"/>
    </location>
</feature>
<keyword evidence="1" id="KW-0732">Signal</keyword>
<evidence type="ECO:0000313" key="3">
    <source>
        <dbReference type="Proteomes" id="UP001153709"/>
    </source>
</evidence>
<dbReference type="AlphaFoldDB" id="A0A9N9SNR7"/>
<keyword evidence="3" id="KW-1185">Reference proteome</keyword>
<dbReference type="Proteomes" id="UP001153709">
    <property type="component" value="Chromosome 1"/>
</dbReference>
<dbReference type="EMBL" id="OU898276">
    <property type="protein sequence ID" value="CAG9826316.1"/>
    <property type="molecule type" value="Genomic_DNA"/>
</dbReference>
<evidence type="ECO:0000313" key="2">
    <source>
        <dbReference type="EMBL" id="CAG9826316.1"/>
    </source>
</evidence>
<gene>
    <name evidence="2" type="ORF">DIABBA_LOCUS445</name>
</gene>
<feature type="signal peptide" evidence="1">
    <location>
        <begin position="1"/>
        <end position="23"/>
    </location>
</feature>
<proteinExistence type="predicted"/>
<accession>A0A9N9SNR7</accession>
<dbReference type="OrthoDB" id="6713042at2759"/>